<proteinExistence type="predicted"/>
<comment type="caution">
    <text evidence="4">The sequence shown here is derived from an EMBL/GenBank/DDBJ whole genome shotgun (WGS) entry which is preliminary data.</text>
</comment>
<reference evidence="4 5" key="1">
    <citation type="submission" date="2023-06" db="EMBL/GenBank/DDBJ databases">
        <title>Sporosarcina sp. nov., isolated from Korean traditional fermented seafood 'Jeotgal'.</title>
        <authorList>
            <person name="Yang A.I."/>
            <person name="Shin N.-R."/>
        </authorList>
    </citation>
    <scope>NUCLEOTIDE SEQUENCE [LARGE SCALE GENOMIC DNA]</scope>
    <source>
        <strain evidence="4 5">KCTC13119</strain>
    </source>
</reference>
<feature type="transmembrane region" description="Helical" evidence="3">
    <location>
        <begin position="6"/>
        <end position="29"/>
    </location>
</feature>
<comment type="subcellular location">
    <subcellularLocation>
        <location evidence="1">Cell surface</location>
    </subcellularLocation>
</comment>
<evidence type="ECO:0000256" key="3">
    <source>
        <dbReference type="SAM" id="Phobius"/>
    </source>
</evidence>
<dbReference type="Pfam" id="PF07963">
    <property type="entry name" value="N_methyl"/>
    <property type="match status" value="1"/>
</dbReference>
<dbReference type="RefSeq" id="WP_317942276.1">
    <property type="nucleotide sequence ID" value="NZ_JAUBDI010000002.1"/>
</dbReference>
<dbReference type="Proteomes" id="UP001282284">
    <property type="component" value="Unassembled WGS sequence"/>
</dbReference>
<evidence type="ECO:0000256" key="1">
    <source>
        <dbReference type="ARBA" id="ARBA00004241"/>
    </source>
</evidence>
<keyword evidence="3" id="KW-1133">Transmembrane helix</keyword>
<dbReference type="NCBIfam" id="TIGR02532">
    <property type="entry name" value="IV_pilin_GFxxxE"/>
    <property type="match status" value="1"/>
</dbReference>
<evidence type="ECO:0000313" key="5">
    <source>
        <dbReference type="Proteomes" id="UP001282284"/>
    </source>
</evidence>
<keyword evidence="3" id="KW-0472">Membrane</keyword>
<keyword evidence="5" id="KW-1185">Reference proteome</keyword>
<keyword evidence="2" id="KW-0178">Competence</keyword>
<sequence length="138" mass="15366">MNSQGMTLVEVLAALVLLGIVFVGFMTIFPQMTIFNNKTETKLKTMNEARILLDDFKQSSHTYSDFNNGSKYVEQEGTWTKVVPSGNGLSTTYRITKSRDVASDGLTGQVNLHQVYIAIQKDGKVKSETFGYIEIADE</sequence>
<accession>A0ABU4G5Z0</accession>
<gene>
    <name evidence="4" type="ORF">QT711_04290</name>
</gene>
<evidence type="ECO:0000313" key="4">
    <source>
        <dbReference type="EMBL" id="MDW0112392.1"/>
    </source>
</evidence>
<dbReference type="PROSITE" id="PS00409">
    <property type="entry name" value="PROKAR_NTER_METHYL"/>
    <property type="match status" value="1"/>
</dbReference>
<evidence type="ECO:0000256" key="2">
    <source>
        <dbReference type="ARBA" id="ARBA00023287"/>
    </source>
</evidence>
<dbReference type="EMBL" id="JAUBDI010000002">
    <property type="protein sequence ID" value="MDW0112392.1"/>
    <property type="molecule type" value="Genomic_DNA"/>
</dbReference>
<keyword evidence="3" id="KW-0812">Transmembrane</keyword>
<name>A0ABU4G5Z0_9BACL</name>
<organism evidence="4 5">
    <name type="scientific">Sporosarcina saromensis</name>
    <dbReference type="NCBI Taxonomy" id="359365"/>
    <lineage>
        <taxon>Bacteria</taxon>
        <taxon>Bacillati</taxon>
        <taxon>Bacillota</taxon>
        <taxon>Bacilli</taxon>
        <taxon>Bacillales</taxon>
        <taxon>Caryophanaceae</taxon>
        <taxon>Sporosarcina</taxon>
    </lineage>
</organism>
<protein>
    <submittedName>
        <fullName evidence="4">Type II secretion system protein</fullName>
    </submittedName>
</protein>
<dbReference type="InterPro" id="IPR012902">
    <property type="entry name" value="N_methyl_site"/>
</dbReference>